<accession>A0A6A5WLG4</accession>
<name>A0A6A5WLG4_9PLEO</name>
<proteinExistence type="predicted"/>
<gene>
    <name evidence="1" type="ORF">P154DRAFT_135801</name>
</gene>
<sequence>MTPWTHFSSILSARRVWSGRVGSVQQTGFCASNNTSLINARSSRHGNKHDAPSCRRRRGVALVFVAHAPGLNRAAFESRGRCAMGQLAPRPREQLVAVAASDCASQTVDGQPGALLAALLAALLCSAVCSNCKRLQAWSASLPTRPIWPNRALPRLASALLWRDSAPIPLEGRGSGLALAILLACLLFLNPNPLVQSAPSLPLQPSTHLRSSRSLAFPPGVFSSWALFLPSLLLLLDIRSSASLTPSTTYLVRGCEQF</sequence>
<reference evidence="1" key="1">
    <citation type="journal article" date="2020" name="Stud. Mycol.">
        <title>101 Dothideomycetes genomes: a test case for predicting lifestyles and emergence of pathogens.</title>
        <authorList>
            <person name="Haridas S."/>
            <person name="Albert R."/>
            <person name="Binder M."/>
            <person name="Bloem J."/>
            <person name="Labutti K."/>
            <person name="Salamov A."/>
            <person name="Andreopoulos B."/>
            <person name="Baker S."/>
            <person name="Barry K."/>
            <person name="Bills G."/>
            <person name="Bluhm B."/>
            <person name="Cannon C."/>
            <person name="Castanera R."/>
            <person name="Culley D."/>
            <person name="Daum C."/>
            <person name="Ezra D."/>
            <person name="Gonzalez J."/>
            <person name="Henrissat B."/>
            <person name="Kuo A."/>
            <person name="Liang C."/>
            <person name="Lipzen A."/>
            <person name="Lutzoni F."/>
            <person name="Magnuson J."/>
            <person name="Mondo S."/>
            <person name="Nolan M."/>
            <person name="Ohm R."/>
            <person name="Pangilinan J."/>
            <person name="Park H.-J."/>
            <person name="Ramirez L."/>
            <person name="Alfaro M."/>
            <person name="Sun H."/>
            <person name="Tritt A."/>
            <person name="Yoshinaga Y."/>
            <person name="Zwiers L.-H."/>
            <person name="Turgeon B."/>
            <person name="Goodwin S."/>
            <person name="Spatafora J."/>
            <person name="Crous P."/>
            <person name="Grigoriev I."/>
        </authorList>
    </citation>
    <scope>NUCLEOTIDE SEQUENCE</scope>
    <source>
        <strain evidence="1">CBS 123094</strain>
    </source>
</reference>
<organism evidence="1 2">
    <name type="scientific">Amniculicola lignicola CBS 123094</name>
    <dbReference type="NCBI Taxonomy" id="1392246"/>
    <lineage>
        <taxon>Eukaryota</taxon>
        <taxon>Fungi</taxon>
        <taxon>Dikarya</taxon>
        <taxon>Ascomycota</taxon>
        <taxon>Pezizomycotina</taxon>
        <taxon>Dothideomycetes</taxon>
        <taxon>Pleosporomycetidae</taxon>
        <taxon>Pleosporales</taxon>
        <taxon>Amniculicolaceae</taxon>
        <taxon>Amniculicola</taxon>
    </lineage>
</organism>
<keyword evidence="2" id="KW-1185">Reference proteome</keyword>
<evidence type="ECO:0000313" key="2">
    <source>
        <dbReference type="Proteomes" id="UP000799779"/>
    </source>
</evidence>
<dbReference type="Proteomes" id="UP000799779">
    <property type="component" value="Unassembled WGS sequence"/>
</dbReference>
<dbReference type="AlphaFoldDB" id="A0A6A5WLG4"/>
<evidence type="ECO:0000313" key="1">
    <source>
        <dbReference type="EMBL" id="KAF2002713.1"/>
    </source>
</evidence>
<protein>
    <submittedName>
        <fullName evidence="1">Uncharacterized protein</fullName>
    </submittedName>
</protein>
<dbReference type="EMBL" id="ML977576">
    <property type="protein sequence ID" value="KAF2002713.1"/>
    <property type="molecule type" value="Genomic_DNA"/>
</dbReference>